<reference evidence="5 6" key="1">
    <citation type="journal article" date="2016" name="Nat. Commun.">
        <title>Extremotolerant tardigrade genome and improved radiotolerance of human cultured cells by tardigrade-unique protein.</title>
        <authorList>
            <person name="Hashimoto T."/>
            <person name="Horikawa D.D."/>
            <person name="Saito Y."/>
            <person name="Kuwahara H."/>
            <person name="Kozuka-Hata H."/>
            <person name="Shin-I T."/>
            <person name="Minakuchi Y."/>
            <person name="Ohishi K."/>
            <person name="Motoyama A."/>
            <person name="Aizu T."/>
            <person name="Enomoto A."/>
            <person name="Kondo K."/>
            <person name="Tanaka S."/>
            <person name="Hara Y."/>
            <person name="Koshikawa S."/>
            <person name="Sagara H."/>
            <person name="Miura T."/>
            <person name="Yokobori S."/>
            <person name="Miyagawa K."/>
            <person name="Suzuki Y."/>
            <person name="Kubo T."/>
            <person name="Oyama M."/>
            <person name="Kohara Y."/>
            <person name="Fujiyama A."/>
            <person name="Arakawa K."/>
            <person name="Katayama T."/>
            <person name="Toyoda A."/>
            <person name="Kunieda T."/>
        </authorList>
    </citation>
    <scope>NUCLEOTIDE SEQUENCE [LARGE SCALE GENOMIC DNA]</scope>
    <source>
        <strain evidence="5 6">YOKOZUNA-1</strain>
    </source>
</reference>
<dbReference type="InterPro" id="IPR031569">
    <property type="entry name" value="ApeC"/>
</dbReference>
<feature type="domain" description="MACPF" evidence="3">
    <location>
        <begin position="530"/>
        <end position="591"/>
    </location>
</feature>
<dbReference type="EMBL" id="BDGG01000001">
    <property type="protein sequence ID" value="GAU88839.1"/>
    <property type="molecule type" value="Genomic_DNA"/>
</dbReference>
<dbReference type="InterPro" id="IPR020864">
    <property type="entry name" value="MACPF"/>
</dbReference>
<sequence>MLFLLLATYFVVLNGALTLSDIPLNGNWADDIESSSADQASINSATVGIGRHLGHGYDILYGDPFSVTLDSGLKRNSLLPPKVIQISSERNATCPNLSQCFHRSPDQLEVVEITVNEKDHDDAQSAALEHITLYGRFSTNISSGFGLLTKRARETSLRLEDGVLSVEHIRLAISQESKLDFRLTKHLHPSFVTAICGLPLEYHYDEYVNVIKEFGTHVVVRVRQAVVSSNRTLVNSTMLLQTANDLGVDIAHAEKNGVAGFDRTAISTRLLQKAAEKYGFRESSSPEYVLPVVVDLYELPYFVTSERLATSESEAGECFSILRSADAPESTTDKKVEQLRGNLQRALVEYVRLSRQRTIPKNETDGFVPWPNQGSKKQAKHICGDDFRSHSGKAHLLGVGYDIFRGDPFAPAHDTGFFPLPHLLVQDRRILGSNKTDTSVTDLCSETVVSQSLKYRTQVWNLQEFVDELKKHYNFLDPLPVEVVPLLSTESQSMANARAALFPDGQNLLSDLIAVNASFEVLLKYHAVDGLASEFVHALCGLPVTYQRGPYISLLKEFGTHIVTKIRIGNFSFERIVLQKASLVRKMLDEEQTRQQKRTAIFDPNNLSTGDIVTAGRRFLQQHDLDSSVHFQQLPTITRNDEPVLLTLRDISYFVTLERLASSVVPEDKCSHLLQNESNVDVLSSNLVKALANYAEELLPPRTTTTPDSAATPTVLTTPTTTTTAAATTIELVPTIDTTTTTTTTTTSTTTPTRTTTSTTTKHPVVTQSMFYQPQPNRKSVWPAGSYALLEPTEGCPSTQWERGSRLQDTEDDGYGNSWSTDFAEVTTAKLSGGGVQLGFCVKPNPFFTNEPEWPSGSYCIFKKGDCPRGFSTSYVHFDDEDHQNHNGFSGTLPDGIFGKDTRYFFCCRDDGNPIVPIELPTQHPFIMMRNAVQEYACQMVEGMNATPFSLLVDCENSHNGCHASTFGDSLPGFRKYNGDFRWDFCYYKRSPMSPLSRSNPFRSLLDYIDNAPILSFSSVFRGINF</sequence>
<evidence type="ECO:0008006" key="7">
    <source>
        <dbReference type="Google" id="ProtNLM"/>
    </source>
</evidence>
<evidence type="ECO:0000313" key="5">
    <source>
        <dbReference type="EMBL" id="GAU88839.1"/>
    </source>
</evidence>
<proteinExistence type="predicted"/>
<evidence type="ECO:0000256" key="1">
    <source>
        <dbReference type="SAM" id="MobiDB-lite"/>
    </source>
</evidence>
<gene>
    <name evidence="5" type="primary">RvY_01464-1</name>
    <name evidence="5" type="synonym">RvY_01464.1</name>
    <name evidence="5" type="ORF">RvY_01464</name>
</gene>
<dbReference type="PANTHER" id="PTHR19324">
    <property type="entry name" value="PERFORIN-LIKE PROTEIN 1"/>
    <property type="match status" value="1"/>
</dbReference>
<keyword evidence="2" id="KW-0732">Signal</keyword>
<organism evidence="5 6">
    <name type="scientific">Ramazzottius varieornatus</name>
    <name type="common">Water bear</name>
    <name type="synonym">Tardigrade</name>
    <dbReference type="NCBI Taxonomy" id="947166"/>
    <lineage>
        <taxon>Eukaryota</taxon>
        <taxon>Metazoa</taxon>
        <taxon>Ecdysozoa</taxon>
        <taxon>Tardigrada</taxon>
        <taxon>Eutardigrada</taxon>
        <taxon>Parachela</taxon>
        <taxon>Hypsibioidea</taxon>
        <taxon>Ramazzottiidae</taxon>
        <taxon>Ramazzottius</taxon>
    </lineage>
</organism>
<protein>
    <recommendedName>
        <fullName evidence="7">MACPF domain-containing protein</fullName>
    </recommendedName>
</protein>
<name>A0A1D1UGE4_RAMVA</name>
<dbReference type="PANTHER" id="PTHR19324:SF33">
    <property type="entry name" value="MUCIN-5AC"/>
    <property type="match status" value="1"/>
</dbReference>
<feature type="chain" id="PRO_5008897211" description="MACPF domain-containing protein" evidence="2">
    <location>
        <begin position="19"/>
        <end position="1026"/>
    </location>
</feature>
<keyword evidence="6" id="KW-1185">Reference proteome</keyword>
<feature type="domain" description="Apextrin C-terminal" evidence="4">
    <location>
        <begin position="782"/>
        <end position="988"/>
    </location>
</feature>
<feature type="signal peptide" evidence="2">
    <location>
        <begin position="1"/>
        <end position="18"/>
    </location>
</feature>
<evidence type="ECO:0000259" key="3">
    <source>
        <dbReference type="Pfam" id="PF01823"/>
    </source>
</evidence>
<dbReference type="AlphaFoldDB" id="A0A1D1UGE4"/>
<feature type="domain" description="MACPF" evidence="3">
    <location>
        <begin position="179"/>
        <end position="222"/>
    </location>
</feature>
<dbReference type="Pfam" id="PF01823">
    <property type="entry name" value="MACPF"/>
    <property type="match status" value="2"/>
</dbReference>
<dbReference type="Pfam" id="PF16977">
    <property type="entry name" value="ApeC"/>
    <property type="match status" value="1"/>
</dbReference>
<evidence type="ECO:0000259" key="4">
    <source>
        <dbReference type="Pfam" id="PF16977"/>
    </source>
</evidence>
<feature type="region of interest" description="Disordered" evidence="1">
    <location>
        <begin position="741"/>
        <end position="761"/>
    </location>
</feature>
<dbReference type="Proteomes" id="UP000186922">
    <property type="component" value="Unassembled WGS sequence"/>
</dbReference>
<evidence type="ECO:0000313" key="6">
    <source>
        <dbReference type="Proteomes" id="UP000186922"/>
    </source>
</evidence>
<evidence type="ECO:0000256" key="2">
    <source>
        <dbReference type="SAM" id="SignalP"/>
    </source>
</evidence>
<comment type="caution">
    <text evidence="5">The sequence shown here is derived from an EMBL/GenBank/DDBJ whole genome shotgun (WGS) entry which is preliminary data.</text>
</comment>
<dbReference type="OrthoDB" id="5954510at2759"/>
<accession>A0A1D1UGE4</accession>